<organism evidence="4 5">
    <name type="scientific">Hafnia alvei FB1</name>
    <dbReference type="NCBI Taxonomy" id="1453496"/>
    <lineage>
        <taxon>Bacteria</taxon>
        <taxon>Pseudomonadati</taxon>
        <taxon>Pseudomonadota</taxon>
        <taxon>Gammaproteobacteria</taxon>
        <taxon>Enterobacterales</taxon>
        <taxon>Hafniaceae</taxon>
        <taxon>Hafnia</taxon>
    </lineage>
</organism>
<dbReference type="RefSeq" id="WP_025801770.1">
    <property type="nucleotide sequence ID" value="NZ_CP009706.1"/>
</dbReference>
<dbReference type="PANTHER" id="PTHR36539">
    <property type="entry name" value="ETHANOLAMINE UTILIZATION PROTEIN EUTN"/>
    <property type="match status" value="1"/>
</dbReference>
<dbReference type="OrthoDB" id="196195at2"/>
<evidence type="ECO:0000256" key="3">
    <source>
        <dbReference type="ARBA" id="ARBA00024446"/>
    </source>
</evidence>
<dbReference type="EMBL" id="CP009706">
    <property type="protein sequence ID" value="AIU72574.1"/>
    <property type="molecule type" value="Genomic_DNA"/>
</dbReference>
<name>A0A097R1G2_HAFAL</name>
<evidence type="ECO:0000313" key="5">
    <source>
        <dbReference type="Proteomes" id="UP000029986"/>
    </source>
</evidence>
<dbReference type="InterPro" id="IPR036677">
    <property type="entry name" value="EutN_CcmL_sf"/>
</dbReference>
<dbReference type="NCBIfam" id="NF011992">
    <property type="entry name" value="PRK15448.1"/>
    <property type="match status" value="1"/>
</dbReference>
<protein>
    <submittedName>
        <fullName evidence="4">Ethanolamine utilization protein EutN</fullName>
    </submittedName>
</protein>
<dbReference type="PROSITE" id="PS51932">
    <property type="entry name" value="BMV"/>
    <property type="match status" value="1"/>
</dbReference>
<comment type="subcellular location">
    <subcellularLocation>
        <location evidence="2">Bacterial microcompartment</location>
    </subcellularLocation>
</comment>
<gene>
    <name evidence="4" type="ORF">AT03_09360</name>
</gene>
<reference evidence="4 5" key="1">
    <citation type="journal article" date="2014" name="Gut Pathog.">
        <title>Gene clusters of Hafnia alvei strain FB1 important in survival and pathogenesis: a draft genome perspective.</title>
        <authorList>
            <person name="Tan J.Y."/>
            <person name="Yin W.F."/>
            <person name="Chan K.G."/>
        </authorList>
    </citation>
    <scope>NUCLEOTIDE SEQUENCE [LARGE SCALE GENOMIC DNA]</scope>
    <source>
        <strain evidence="4 5">FB1</strain>
    </source>
</reference>
<dbReference type="CDD" id="cd01614">
    <property type="entry name" value="EutN_CcmL"/>
    <property type="match status" value="1"/>
</dbReference>
<evidence type="ECO:0000256" key="2">
    <source>
        <dbReference type="ARBA" id="ARBA00024322"/>
    </source>
</evidence>
<dbReference type="GeneID" id="78449942"/>
<sequence length="95" mass="10030">MKLAVVIGQIVCTVRHPGLEHDKLLLVETINRQGEPSGECSVATDSIGAGNGEWVLVVGGSSARRAQHSEASPVDLSVIGIVDEAVMESQVIFHK</sequence>
<dbReference type="AlphaFoldDB" id="A0A097R1G2"/>
<dbReference type="Pfam" id="PF03319">
    <property type="entry name" value="EutN_CcmL"/>
    <property type="match status" value="1"/>
</dbReference>
<dbReference type="PANTHER" id="PTHR36539:SF1">
    <property type="entry name" value="BACTERIAL MICROCOMPARTMENT SHELL VERTEX PROTEIN EUTN"/>
    <property type="match status" value="1"/>
</dbReference>
<comment type="similarity">
    <text evidence="1">Belongs to the CcmL/EutN family.</text>
</comment>
<dbReference type="SUPFAM" id="SSF159133">
    <property type="entry name" value="EutN/CcmL-like"/>
    <property type="match status" value="1"/>
</dbReference>
<keyword evidence="5" id="KW-1185">Reference proteome</keyword>
<dbReference type="Gene3D" id="2.40.50.220">
    <property type="entry name" value="EutN/Ccml"/>
    <property type="match status" value="1"/>
</dbReference>
<accession>A0A097R1G2</accession>
<dbReference type="HOGENOM" id="CLU_148498_0_0_6"/>
<evidence type="ECO:0000313" key="4">
    <source>
        <dbReference type="EMBL" id="AIU72574.1"/>
    </source>
</evidence>
<evidence type="ECO:0000256" key="1">
    <source>
        <dbReference type="ARBA" id="ARBA00023608"/>
    </source>
</evidence>
<dbReference type="KEGG" id="hav:AT03_09360"/>
<keyword evidence="3" id="KW-1283">Bacterial microcompartment</keyword>
<proteinExistence type="inferred from homology"/>
<dbReference type="Proteomes" id="UP000029986">
    <property type="component" value="Chromosome"/>
</dbReference>
<dbReference type="eggNOG" id="COG4576">
    <property type="taxonomic scope" value="Bacteria"/>
</dbReference>
<dbReference type="InterPro" id="IPR004992">
    <property type="entry name" value="EutN_CcmL"/>
</dbReference>
<dbReference type="PATRIC" id="fig|1453496.5.peg.1874"/>
<dbReference type="GO" id="GO:0031469">
    <property type="term" value="C:bacterial microcompartment"/>
    <property type="evidence" value="ECO:0007669"/>
    <property type="project" value="UniProtKB-SubCell"/>
</dbReference>